<evidence type="ECO:0000313" key="4">
    <source>
        <dbReference type="Proteomes" id="UP000291758"/>
    </source>
</evidence>
<accession>A0A4P6EQ92</accession>
<keyword evidence="2" id="KW-0472">Membrane</keyword>
<reference evidence="3 4" key="1">
    <citation type="submission" date="2019-01" db="EMBL/GenBank/DDBJ databases">
        <title>Genome sequencing of strain 2JSPR-7.</title>
        <authorList>
            <person name="Heo J."/>
            <person name="Kim S.-J."/>
            <person name="Kim J.-S."/>
            <person name="Hong S.-B."/>
            <person name="Kwon S.-W."/>
        </authorList>
    </citation>
    <scope>NUCLEOTIDE SEQUENCE [LARGE SCALE GENOMIC DNA]</scope>
    <source>
        <strain evidence="3 4">2JSPR-7</strain>
    </source>
</reference>
<evidence type="ECO:0000256" key="1">
    <source>
        <dbReference type="SAM" id="MobiDB-lite"/>
    </source>
</evidence>
<feature type="region of interest" description="Disordered" evidence="1">
    <location>
        <begin position="1"/>
        <end position="25"/>
    </location>
</feature>
<feature type="transmembrane region" description="Helical" evidence="2">
    <location>
        <begin position="42"/>
        <end position="64"/>
    </location>
</feature>
<dbReference type="EMBL" id="CP035495">
    <property type="protein sequence ID" value="QAY64655.1"/>
    <property type="molecule type" value="Genomic_DNA"/>
</dbReference>
<keyword evidence="2" id="KW-1133">Transmembrane helix</keyword>
<keyword evidence="2" id="KW-0812">Transmembrane</keyword>
<gene>
    <name evidence="3" type="ORF">ET495_00155</name>
</gene>
<dbReference type="KEGG" id="xyl:ET495_00155"/>
<keyword evidence="4" id="KW-1185">Reference proteome</keyword>
<dbReference type="InterPro" id="IPR007060">
    <property type="entry name" value="FtsL/DivIC"/>
</dbReference>
<dbReference type="Pfam" id="PF04977">
    <property type="entry name" value="DivIC"/>
    <property type="match status" value="1"/>
</dbReference>
<evidence type="ECO:0000256" key="2">
    <source>
        <dbReference type="SAM" id="Phobius"/>
    </source>
</evidence>
<evidence type="ECO:0000313" key="3">
    <source>
        <dbReference type="EMBL" id="QAY64655.1"/>
    </source>
</evidence>
<dbReference type="OrthoDB" id="5187715at2"/>
<dbReference type="AlphaFoldDB" id="A0A4P6EQ92"/>
<sequence length="196" mass="20588">MPASARGTGARAILNRPGGPDRDARRRAHNGLVLPEVLTVRLLVLAVVLLIAAVLLVPTIHAAVQQSMELHQLRSQVAGTQAEADHLKQELDRWEDPAYVEGQARDKLHFVMPGDHVWRTIGGDAVVDDVDPATGKPVDAGVVGLATGGGIPWYASLWDSVRVADGPAPSDTPPPASDDGTPDDTGAEAPSETIGE</sequence>
<proteinExistence type="predicted"/>
<dbReference type="Proteomes" id="UP000291758">
    <property type="component" value="Chromosome"/>
</dbReference>
<feature type="region of interest" description="Disordered" evidence="1">
    <location>
        <begin position="163"/>
        <end position="196"/>
    </location>
</feature>
<organism evidence="3 4">
    <name type="scientific">Xylanimonas allomyrinae</name>
    <dbReference type="NCBI Taxonomy" id="2509459"/>
    <lineage>
        <taxon>Bacteria</taxon>
        <taxon>Bacillati</taxon>
        <taxon>Actinomycetota</taxon>
        <taxon>Actinomycetes</taxon>
        <taxon>Micrococcales</taxon>
        <taxon>Promicromonosporaceae</taxon>
        <taxon>Xylanimonas</taxon>
    </lineage>
</organism>
<name>A0A4P6EQ92_9MICO</name>
<protein>
    <submittedName>
        <fullName evidence="3">Septum formation initiator family protein</fullName>
    </submittedName>
</protein>